<sequence>MTVPKSLPSAADFTRFDFGSLTPRECYKLLIGTVVPRPIAWVTTVDTENRVNAAPFSFFGVLSADPPILAIGVENHGDLSFKDTGHNIRQTGEFTVNIVGAENLDAMNVTAVPFPAGVDELERAGLTALPGTHVRSPYIAEAPAAFECRRHVTLQVGGSREIVIGEVLALHIRSNLVNERLHIDPKGLNALGRMGGHGYVRTGETFDLPTMSLDEWTAGIS</sequence>
<dbReference type="InterPro" id="IPR012349">
    <property type="entry name" value="Split_barrel_FMN-bd"/>
</dbReference>
<dbReference type="Gene3D" id="2.30.110.10">
    <property type="entry name" value="Electron Transport, Fmn-binding Protein, Chain A"/>
    <property type="match status" value="1"/>
</dbReference>
<dbReference type="SUPFAM" id="SSF50475">
    <property type="entry name" value="FMN-binding split barrel"/>
    <property type="match status" value="1"/>
</dbReference>
<dbReference type="InterPro" id="IPR002563">
    <property type="entry name" value="Flavin_Rdtase-like_dom"/>
</dbReference>
<protein>
    <recommendedName>
        <fullName evidence="5">Flavin reductase like domain-containing protein</fullName>
    </recommendedName>
</protein>
<keyword evidence="2" id="KW-0285">Flavoprotein</keyword>
<dbReference type="GO" id="GO:0010181">
    <property type="term" value="F:FMN binding"/>
    <property type="evidence" value="ECO:0007669"/>
    <property type="project" value="InterPro"/>
</dbReference>
<name>A0AA87U528_RHIRH</name>
<dbReference type="AlphaFoldDB" id="A0AA87U528"/>
<comment type="caution">
    <text evidence="6">The sequence shown here is derived from an EMBL/GenBank/DDBJ whole genome shotgun (WGS) entry which is preliminary data.</text>
</comment>
<feature type="domain" description="Flavin reductase like" evidence="5">
    <location>
        <begin position="32"/>
        <end position="183"/>
    </location>
</feature>
<reference evidence="6 7" key="1">
    <citation type="submission" date="2014-05" db="EMBL/GenBank/DDBJ databases">
        <title>Whole genome shotgun sequence of Rhizobium rhizogenes NBRC 13257.</title>
        <authorList>
            <person name="Katano-Makiyama Y."/>
            <person name="Hosoyama A."/>
            <person name="Hashimoto M."/>
            <person name="Hosoyama Y."/>
            <person name="Noguchi M."/>
            <person name="Tsuchikane K."/>
            <person name="Kimura A."/>
            <person name="Ohji S."/>
            <person name="Ichikawa N."/>
            <person name="Yamazoe A."/>
            <person name="Fujita N."/>
        </authorList>
    </citation>
    <scope>NUCLEOTIDE SEQUENCE [LARGE SCALE GENOMIC DNA]</scope>
    <source>
        <strain evidence="6 7">NBRC 13257</strain>
    </source>
</reference>
<gene>
    <name evidence="6" type="ORF">RRH01S_06_01560</name>
</gene>
<evidence type="ECO:0000256" key="3">
    <source>
        <dbReference type="ARBA" id="ARBA00022643"/>
    </source>
</evidence>
<proteinExistence type="inferred from homology"/>
<evidence type="ECO:0000259" key="5">
    <source>
        <dbReference type="SMART" id="SM00903"/>
    </source>
</evidence>
<keyword evidence="3" id="KW-0288">FMN</keyword>
<dbReference type="GO" id="GO:0016646">
    <property type="term" value="F:oxidoreductase activity, acting on the CH-NH group of donors, NAD or NADP as acceptor"/>
    <property type="evidence" value="ECO:0007669"/>
    <property type="project" value="UniProtKB-ARBA"/>
</dbReference>
<evidence type="ECO:0000313" key="6">
    <source>
        <dbReference type="EMBL" id="GAJ93535.1"/>
    </source>
</evidence>
<evidence type="ECO:0000256" key="2">
    <source>
        <dbReference type="ARBA" id="ARBA00022630"/>
    </source>
</evidence>
<comment type="cofactor">
    <cofactor evidence="1">
        <name>FMN</name>
        <dbReference type="ChEBI" id="CHEBI:58210"/>
    </cofactor>
</comment>
<dbReference type="RefSeq" id="WP_042472493.1">
    <property type="nucleotide sequence ID" value="NZ_BAYX01000006.1"/>
</dbReference>
<accession>A0AA87U528</accession>
<dbReference type="SMART" id="SM00903">
    <property type="entry name" value="Flavin_Reduct"/>
    <property type="match status" value="1"/>
</dbReference>
<evidence type="ECO:0000313" key="7">
    <source>
        <dbReference type="Proteomes" id="UP000026941"/>
    </source>
</evidence>
<comment type="similarity">
    <text evidence="4">Belongs to the flavoredoxin family.</text>
</comment>
<dbReference type="Pfam" id="PF01613">
    <property type="entry name" value="Flavin_Reduct"/>
    <property type="match status" value="1"/>
</dbReference>
<dbReference type="Proteomes" id="UP000026941">
    <property type="component" value="Unassembled WGS sequence"/>
</dbReference>
<organism evidence="6 7">
    <name type="scientific">Rhizobium rhizogenes NBRC 13257</name>
    <dbReference type="NCBI Taxonomy" id="1220581"/>
    <lineage>
        <taxon>Bacteria</taxon>
        <taxon>Pseudomonadati</taxon>
        <taxon>Pseudomonadota</taxon>
        <taxon>Alphaproteobacteria</taxon>
        <taxon>Hyphomicrobiales</taxon>
        <taxon>Rhizobiaceae</taxon>
        <taxon>Rhizobium/Agrobacterium group</taxon>
        <taxon>Rhizobium</taxon>
    </lineage>
</organism>
<evidence type="ECO:0000256" key="1">
    <source>
        <dbReference type="ARBA" id="ARBA00001917"/>
    </source>
</evidence>
<evidence type="ECO:0000256" key="4">
    <source>
        <dbReference type="ARBA" id="ARBA00038054"/>
    </source>
</evidence>
<dbReference type="PANTHER" id="PTHR33798">
    <property type="entry name" value="FLAVOPROTEIN OXYGENASE"/>
    <property type="match status" value="1"/>
</dbReference>
<dbReference type="EMBL" id="BAYX01000006">
    <property type="protein sequence ID" value="GAJ93535.1"/>
    <property type="molecule type" value="Genomic_DNA"/>
</dbReference>
<dbReference type="PANTHER" id="PTHR33798:SF5">
    <property type="entry name" value="FLAVIN REDUCTASE LIKE DOMAIN-CONTAINING PROTEIN"/>
    <property type="match status" value="1"/>
</dbReference>